<dbReference type="AlphaFoldDB" id="A0A2T0UPK0"/>
<dbReference type="InterPro" id="IPR046288">
    <property type="entry name" value="DUF6325"/>
</dbReference>
<dbReference type="EMBL" id="PVTJ01000003">
    <property type="protein sequence ID" value="PRY59834.1"/>
    <property type="molecule type" value="Genomic_DNA"/>
</dbReference>
<dbReference type="Proteomes" id="UP000574690">
    <property type="component" value="Unassembled WGS sequence"/>
</dbReference>
<dbReference type="Proteomes" id="UP000238176">
    <property type="component" value="Unassembled WGS sequence"/>
</dbReference>
<evidence type="ECO:0000313" key="3">
    <source>
        <dbReference type="Proteomes" id="UP000238176"/>
    </source>
</evidence>
<evidence type="ECO:0008006" key="5">
    <source>
        <dbReference type="Google" id="ProtNLM"/>
    </source>
</evidence>
<evidence type="ECO:0000313" key="4">
    <source>
        <dbReference type="Proteomes" id="UP000574690"/>
    </source>
</evidence>
<comment type="caution">
    <text evidence="2">The sequence shown here is derived from an EMBL/GenBank/DDBJ whole genome shotgun (WGS) entry which is preliminary data.</text>
</comment>
<organism evidence="2 3">
    <name type="scientific">Glycomyces artemisiae</name>
    <dbReference type="NCBI Taxonomy" id="1076443"/>
    <lineage>
        <taxon>Bacteria</taxon>
        <taxon>Bacillati</taxon>
        <taxon>Actinomycetota</taxon>
        <taxon>Actinomycetes</taxon>
        <taxon>Glycomycetales</taxon>
        <taxon>Glycomycetaceae</taxon>
        <taxon>Glycomyces</taxon>
    </lineage>
</organism>
<gene>
    <name evidence="2" type="ORF">B0I28_103308</name>
    <name evidence="1" type="ORF">HOQ43_11890</name>
</gene>
<keyword evidence="3" id="KW-1185">Reference proteome</keyword>
<dbReference type="RefSeq" id="WP_146148039.1">
    <property type="nucleotide sequence ID" value="NZ_PVTJ01000003.1"/>
</dbReference>
<dbReference type="EMBL" id="JABFXE010000487">
    <property type="protein sequence ID" value="NUQ89151.1"/>
    <property type="molecule type" value="Genomic_DNA"/>
</dbReference>
<evidence type="ECO:0000313" key="2">
    <source>
        <dbReference type="EMBL" id="PRY59834.1"/>
    </source>
</evidence>
<dbReference type="OrthoDB" id="1779644at2"/>
<name>A0A2T0UPK0_9ACTN</name>
<evidence type="ECO:0000313" key="1">
    <source>
        <dbReference type="EMBL" id="NUQ89151.1"/>
    </source>
</evidence>
<protein>
    <recommendedName>
        <fullName evidence="5">DUF1269 domain-containing protein</fullName>
    </recommendedName>
</protein>
<dbReference type="Pfam" id="PF19850">
    <property type="entry name" value="DUF6325"/>
    <property type="match status" value="1"/>
</dbReference>
<sequence length="134" mass="13846">MDGKAPVDLVLVEFSGNRFDGSVLAELERLSEQGTITVLDALVVSRGADGAVAWLEASGVDDRLAALVGEPAGILAAEDAEAVADELQPDTALGMLLFEHTWAGALAGAVRGVGGRLLDWERVPAAALTELADH</sequence>
<accession>A0A2T0UPK0</accession>
<reference evidence="2 3" key="1">
    <citation type="submission" date="2018-03" db="EMBL/GenBank/DDBJ databases">
        <title>Genomic Encyclopedia of Type Strains, Phase III (KMG-III): the genomes of soil and plant-associated and newly described type strains.</title>
        <authorList>
            <person name="Whitman W."/>
        </authorList>
    </citation>
    <scope>NUCLEOTIDE SEQUENCE [LARGE SCALE GENOMIC DNA]</scope>
    <source>
        <strain evidence="2 3">CGMCC 4.7067</strain>
    </source>
</reference>
<proteinExistence type="predicted"/>
<reference evidence="1 4" key="2">
    <citation type="submission" date="2020-05" db="EMBL/GenBank/DDBJ databases">
        <title>DNA-SIP metagenomic assembled genomes.</title>
        <authorList>
            <person name="Yu J."/>
        </authorList>
    </citation>
    <scope>NUCLEOTIDE SEQUENCE [LARGE SCALE GENOMIC DNA]</scope>
    <source>
        <strain evidence="1">Bin5.27</strain>
    </source>
</reference>